<dbReference type="InterPro" id="IPR023801">
    <property type="entry name" value="His_deacetylse_dom"/>
</dbReference>
<dbReference type="PANTHER" id="PTHR10625">
    <property type="entry name" value="HISTONE DEACETYLASE HDAC1-RELATED"/>
    <property type="match status" value="1"/>
</dbReference>
<accession>A0A6V2SU06</accession>
<dbReference type="GO" id="GO:0005737">
    <property type="term" value="C:cytoplasm"/>
    <property type="evidence" value="ECO:0007669"/>
    <property type="project" value="TreeGrafter"/>
</dbReference>
<dbReference type="Pfam" id="PF00850">
    <property type="entry name" value="Hist_deacetyl"/>
    <property type="match status" value="1"/>
</dbReference>
<evidence type="ECO:0000259" key="2">
    <source>
        <dbReference type="Pfam" id="PF00850"/>
    </source>
</evidence>
<dbReference type="SUPFAM" id="SSF52768">
    <property type="entry name" value="Arginase/deacetylase"/>
    <property type="match status" value="1"/>
</dbReference>
<dbReference type="GO" id="GO:0004407">
    <property type="term" value="F:histone deacetylase activity"/>
    <property type="evidence" value="ECO:0007669"/>
    <property type="project" value="TreeGrafter"/>
</dbReference>
<evidence type="ECO:0000313" key="3">
    <source>
        <dbReference type="EMBL" id="CAE0564103.1"/>
    </source>
</evidence>
<organism evidence="3">
    <name type="scientific">Emiliania huxleyi</name>
    <name type="common">Coccolithophore</name>
    <name type="synonym">Pontosphaera huxleyi</name>
    <dbReference type="NCBI Taxonomy" id="2903"/>
    <lineage>
        <taxon>Eukaryota</taxon>
        <taxon>Haptista</taxon>
        <taxon>Haptophyta</taxon>
        <taxon>Prymnesiophyceae</taxon>
        <taxon>Isochrysidales</taxon>
        <taxon>Noelaerhabdaceae</taxon>
        <taxon>Emiliania</taxon>
    </lineage>
</organism>
<dbReference type="GO" id="GO:0000118">
    <property type="term" value="C:histone deacetylase complex"/>
    <property type="evidence" value="ECO:0007669"/>
    <property type="project" value="TreeGrafter"/>
</dbReference>
<dbReference type="EMBL" id="HBIR01033904">
    <property type="protein sequence ID" value="CAE0564103.1"/>
    <property type="molecule type" value="Transcribed_RNA"/>
</dbReference>
<feature type="compositionally biased region" description="Low complexity" evidence="1">
    <location>
        <begin position="126"/>
        <end position="135"/>
    </location>
</feature>
<evidence type="ECO:0000256" key="1">
    <source>
        <dbReference type="SAM" id="MobiDB-lite"/>
    </source>
</evidence>
<gene>
    <name evidence="3" type="ORF">EHUX00137_LOCUS26384</name>
</gene>
<feature type="domain" description="Histone deacetylase" evidence="2">
    <location>
        <begin position="5"/>
        <end position="71"/>
    </location>
</feature>
<reference evidence="3" key="1">
    <citation type="submission" date="2021-01" db="EMBL/GenBank/DDBJ databases">
        <authorList>
            <person name="Corre E."/>
            <person name="Pelletier E."/>
            <person name="Niang G."/>
            <person name="Scheremetjew M."/>
            <person name="Finn R."/>
            <person name="Kale V."/>
            <person name="Holt S."/>
            <person name="Cochrane G."/>
            <person name="Meng A."/>
            <person name="Brown T."/>
            <person name="Cohen L."/>
        </authorList>
    </citation>
    <scope>NUCLEOTIDE SEQUENCE</scope>
    <source>
        <strain evidence="3">379</strain>
    </source>
</reference>
<proteinExistence type="predicted"/>
<sequence length="169" mass="17351">MSEKLLTPLAAFGPDLVIISAGFDAHAHDPLEAGALLDSDFEWMTAELVGLAERCCDGRLVSLLEGGYQTAGGPLASLGRAAAAHVAALMDPTLVGVPWDARACGERLESGIAAAAEWRAARATAATSAAAAPAETQEDGSSRRSKRSRTDVDYTALQAEIEAEEGGGA</sequence>
<feature type="region of interest" description="Disordered" evidence="1">
    <location>
        <begin position="126"/>
        <end position="169"/>
    </location>
</feature>
<dbReference type="InterPro" id="IPR037138">
    <property type="entry name" value="His_deacetylse_dom_sf"/>
</dbReference>
<dbReference type="GO" id="GO:0040029">
    <property type="term" value="P:epigenetic regulation of gene expression"/>
    <property type="evidence" value="ECO:0007669"/>
    <property type="project" value="TreeGrafter"/>
</dbReference>
<protein>
    <recommendedName>
        <fullName evidence="2">Histone deacetylase domain-containing protein</fullName>
    </recommendedName>
</protein>
<dbReference type="PANTHER" id="PTHR10625:SF26">
    <property type="entry name" value="HISTONE DEACETYLASE DOMAIN-CONTAINING PROTEIN"/>
    <property type="match status" value="1"/>
</dbReference>
<dbReference type="Gene3D" id="3.40.800.20">
    <property type="entry name" value="Histone deacetylase domain"/>
    <property type="match status" value="1"/>
</dbReference>
<name>A0A6V2SU06_EMIHU</name>
<dbReference type="AlphaFoldDB" id="A0A6V2SU06"/>
<dbReference type="InterPro" id="IPR023696">
    <property type="entry name" value="Ureohydrolase_dom_sf"/>
</dbReference>